<proteinExistence type="predicted"/>
<dbReference type="GO" id="GO:0016706">
    <property type="term" value="F:2-oxoglutarate-dependent dioxygenase activity"/>
    <property type="evidence" value="ECO:0007669"/>
    <property type="project" value="UniProtKB-ARBA"/>
</dbReference>
<dbReference type="RefSeq" id="WP_213111040.1">
    <property type="nucleotide sequence ID" value="NZ_JAGYPJ010000001.1"/>
</dbReference>
<feature type="region of interest" description="Disordered" evidence="1">
    <location>
        <begin position="269"/>
        <end position="291"/>
    </location>
</feature>
<name>A0A942YLK3_9BACI</name>
<keyword evidence="2" id="KW-0560">Oxidoreductase</keyword>
<dbReference type="Proteomes" id="UP000682713">
    <property type="component" value="Unassembled WGS sequence"/>
</dbReference>
<dbReference type="SUPFAM" id="SSF51197">
    <property type="entry name" value="Clavaminate synthase-like"/>
    <property type="match status" value="1"/>
</dbReference>
<keyword evidence="2" id="KW-0223">Dioxygenase</keyword>
<comment type="caution">
    <text evidence="2">The sequence shown here is derived from an EMBL/GenBank/DDBJ whole genome shotgun (WGS) entry which is preliminary data.</text>
</comment>
<keyword evidence="3" id="KW-1185">Reference proteome</keyword>
<dbReference type="AlphaFoldDB" id="A0A942YLK3"/>
<accession>A0A942YLK3</accession>
<sequence>MILKMGKHELEMGTKYLTNLRDSNDILDQTDKLRKRMEEEGYLLFRGFHDREKVLAARRNILEKLQREGKLADVEPIDEGIIGPQNKGGFYGGGGLDFALEFPDLLELVNSSRVMSFFNEFLEGTATTYDYKWPRAVGKEGFTGAHYDIVYMGRGTRNIYTMWTPLGDTPLEHGPLAICLGSQNFEKIKETYGKMDVDRDRVSNGWLTTNPIEIIDKYGGQWATTPFSAGDVIIFGMFTLHASINNTTNRYRISVDTRYQLNTEPMDERWVGNEPLGHTKQDPKEQVTMEESRIKWGI</sequence>
<reference evidence="2 3" key="1">
    <citation type="submission" date="2021-05" db="EMBL/GenBank/DDBJ databases">
        <title>Novel Bacillus species.</title>
        <authorList>
            <person name="Liu G."/>
        </authorList>
    </citation>
    <scope>NUCLEOTIDE SEQUENCE [LARGE SCALE GENOMIC DNA]</scope>
    <source>
        <strain evidence="2 3">FJAT-49732</strain>
    </source>
</reference>
<dbReference type="EMBL" id="JAGYPJ010000001">
    <property type="protein sequence ID" value="MBS4200464.1"/>
    <property type="molecule type" value="Genomic_DNA"/>
</dbReference>
<protein>
    <submittedName>
        <fullName evidence="2">Phytanoyl-CoA dioxygenase family protein</fullName>
    </submittedName>
</protein>
<dbReference type="Gene3D" id="2.60.120.620">
    <property type="entry name" value="q2cbj1_9rhob like domain"/>
    <property type="match status" value="1"/>
</dbReference>
<evidence type="ECO:0000256" key="1">
    <source>
        <dbReference type="SAM" id="MobiDB-lite"/>
    </source>
</evidence>
<evidence type="ECO:0000313" key="2">
    <source>
        <dbReference type="EMBL" id="MBS4200464.1"/>
    </source>
</evidence>
<dbReference type="InterPro" id="IPR008775">
    <property type="entry name" value="Phytyl_CoA_dOase-like"/>
</dbReference>
<gene>
    <name evidence="2" type="ORF">KHA93_12570</name>
</gene>
<organism evidence="2 3">
    <name type="scientific">Lederbergia citrisecunda</name>
    <dbReference type="NCBI Taxonomy" id="2833583"/>
    <lineage>
        <taxon>Bacteria</taxon>
        <taxon>Bacillati</taxon>
        <taxon>Bacillota</taxon>
        <taxon>Bacilli</taxon>
        <taxon>Bacillales</taxon>
        <taxon>Bacillaceae</taxon>
        <taxon>Lederbergia</taxon>
    </lineage>
</organism>
<dbReference type="PANTHER" id="PTHR40128:SF1">
    <property type="entry name" value="PHYTANOYL-COA HYDROXYLASE"/>
    <property type="match status" value="1"/>
</dbReference>
<evidence type="ECO:0000313" key="3">
    <source>
        <dbReference type="Proteomes" id="UP000682713"/>
    </source>
</evidence>
<dbReference type="PANTHER" id="PTHR40128">
    <property type="entry name" value="EXPRESSED PROTEIN"/>
    <property type="match status" value="1"/>
</dbReference>
<dbReference type="Pfam" id="PF05721">
    <property type="entry name" value="PhyH"/>
    <property type="match status" value="1"/>
</dbReference>